<gene>
    <name evidence="2" type="ORF">VK70_14510</name>
</gene>
<organism evidence="2 3">
    <name type="scientific">Paenibacillus durus ATCC 35681</name>
    <dbReference type="NCBI Taxonomy" id="1333534"/>
    <lineage>
        <taxon>Bacteria</taxon>
        <taxon>Bacillati</taxon>
        <taxon>Bacillota</taxon>
        <taxon>Bacilli</taxon>
        <taxon>Bacillales</taxon>
        <taxon>Paenibacillaceae</taxon>
        <taxon>Paenibacillus</taxon>
    </lineage>
</organism>
<dbReference type="PATRIC" id="fig|1333534.5.peg.3197"/>
<evidence type="ECO:0000313" key="3">
    <source>
        <dbReference type="Proteomes" id="UP000034189"/>
    </source>
</evidence>
<accession>A0A0F7FFE1</accession>
<evidence type="ECO:0000259" key="1">
    <source>
        <dbReference type="Pfam" id="PF18812"/>
    </source>
</evidence>
<proteinExistence type="predicted"/>
<reference evidence="2 3" key="1">
    <citation type="submission" date="2015-03" db="EMBL/GenBank/DDBJ databases">
        <authorList>
            <person name="Abdul Halim M."/>
        </authorList>
    </citation>
    <scope>NUCLEOTIDE SEQUENCE [LARGE SCALE GENOMIC DNA]</scope>
    <source>
        <strain evidence="2 3">ATCC 35681</strain>
    </source>
</reference>
<reference evidence="2 3" key="2">
    <citation type="journal article" date="2016" name="Genome Announc.">
        <title>Genome Sequence of a Gram-Positive Diazotroph, Paenibacillus durus Type Strain ATCC 35681.</title>
        <authorList>
            <person name="Halim M.A."/>
            <person name="Rahman A.Y."/>
            <person name="Sim K.S."/>
            <person name="Yam H.C."/>
            <person name="Rahim A.A."/>
            <person name="Ghazali A.H."/>
            <person name="Najimudin N."/>
        </authorList>
    </citation>
    <scope>NUCLEOTIDE SEQUENCE [LARGE SCALE GENOMIC DNA]</scope>
    <source>
        <strain evidence="2 3">ATCC 35681</strain>
    </source>
</reference>
<dbReference type="Pfam" id="PF18812">
    <property type="entry name" value="PBECR3"/>
    <property type="match status" value="1"/>
</dbReference>
<dbReference type="HOGENOM" id="CLU_143552_2_0_9"/>
<dbReference type="AlphaFoldDB" id="A0A0F7FFE1"/>
<dbReference type="OrthoDB" id="1701313at2"/>
<sequence>MTSDRVIIGRVTEEVLSMLSLSYGEKEIVLWKDRIKYLDKHRADFSSDEAFEKHIKLIPQIIEKPDYVGLHPKGDSIQYIKRIDELMLVAVRISNNKNWAFRSSYPISQETFDTYIASGSVKRVDEDS</sequence>
<dbReference type="EMBL" id="CP011114">
    <property type="protein sequence ID" value="AKG37774.1"/>
    <property type="molecule type" value="Genomic_DNA"/>
</dbReference>
<evidence type="ECO:0000313" key="2">
    <source>
        <dbReference type="EMBL" id="AKG37774.1"/>
    </source>
</evidence>
<protein>
    <recommendedName>
        <fullName evidence="1">Phage-Barnase-EndoU-ColicinE5/D-RelE like nuclease 3 domain-containing protein</fullName>
    </recommendedName>
</protein>
<dbReference type="Proteomes" id="UP000034189">
    <property type="component" value="Chromosome"/>
</dbReference>
<feature type="domain" description="Phage-Barnase-EndoU-ColicinE5/D-RelE like nuclease 3" evidence="1">
    <location>
        <begin position="8"/>
        <end position="111"/>
    </location>
</feature>
<name>A0A0F7FFE1_PAEDU</name>
<dbReference type="InterPro" id="IPR041301">
    <property type="entry name" value="PBECR3"/>
</dbReference>